<organism evidence="6 7">
    <name type="scientific">Paractinoplanes rishiriensis</name>
    <dbReference type="NCBI Taxonomy" id="1050105"/>
    <lineage>
        <taxon>Bacteria</taxon>
        <taxon>Bacillati</taxon>
        <taxon>Actinomycetota</taxon>
        <taxon>Actinomycetes</taxon>
        <taxon>Micromonosporales</taxon>
        <taxon>Micromonosporaceae</taxon>
        <taxon>Paractinoplanes</taxon>
    </lineage>
</organism>
<keyword evidence="7" id="KW-1185">Reference proteome</keyword>
<dbReference type="GO" id="GO:0003677">
    <property type="term" value="F:DNA binding"/>
    <property type="evidence" value="ECO:0007669"/>
    <property type="project" value="InterPro"/>
</dbReference>
<proteinExistence type="inferred from homology"/>
<dbReference type="SUPFAM" id="SSF53335">
    <property type="entry name" value="S-adenosyl-L-methionine-dependent methyltransferases"/>
    <property type="match status" value="1"/>
</dbReference>
<dbReference type="GO" id="GO:0032259">
    <property type="term" value="P:methylation"/>
    <property type="evidence" value="ECO:0007669"/>
    <property type="project" value="UniProtKB-KW"/>
</dbReference>
<keyword evidence="4" id="KW-0949">S-adenosyl-L-methionine</keyword>
<evidence type="ECO:0000256" key="2">
    <source>
        <dbReference type="ARBA" id="ARBA00022603"/>
    </source>
</evidence>
<dbReference type="Gene3D" id="3.40.50.150">
    <property type="entry name" value="Vaccinia Virus protein VP39"/>
    <property type="match status" value="1"/>
</dbReference>
<evidence type="ECO:0000313" key="6">
    <source>
        <dbReference type="EMBL" id="GIF01990.1"/>
    </source>
</evidence>
<name>A0A919KAZ0_9ACTN</name>
<evidence type="ECO:0000256" key="3">
    <source>
        <dbReference type="ARBA" id="ARBA00022679"/>
    </source>
</evidence>
<dbReference type="Proteomes" id="UP000636960">
    <property type="component" value="Unassembled WGS sequence"/>
</dbReference>
<dbReference type="InterPro" id="IPR029063">
    <property type="entry name" value="SAM-dependent_MTases_sf"/>
</dbReference>
<feature type="domain" description="DNA methylase N-4/N-6" evidence="5">
    <location>
        <begin position="4"/>
        <end position="223"/>
    </location>
</feature>
<dbReference type="InterPro" id="IPR002052">
    <property type="entry name" value="DNA_methylase_N6_adenine_CS"/>
</dbReference>
<accession>A0A919KAZ0</accession>
<evidence type="ECO:0000313" key="7">
    <source>
        <dbReference type="Proteomes" id="UP000636960"/>
    </source>
</evidence>
<gene>
    <name evidence="6" type="ORF">Ari01nite_94540</name>
</gene>
<dbReference type="AlphaFoldDB" id="A0A919KAZ0"/>
<dbReference type="GO" id="GO:0008170">
    <property type="term" value="F:N-methyltransferase activity"/>
    <property type="evidence" value="ECO:0007669"/>
    <property type="project" value="InterPro"/>
</dbReference>
<dbReference type="PRINTS" id="PR00506">
    <property type="entry name" value="D21N6MTFRASE"/>
</dbReference>
<evidence type="ECO:0000259" key="5">
    <source>
        <dbReference type="Pfam" id="PF01555"/>
    </source>
</evidence>
<dbReference type="EMBL" id="BOMV01000116">
    <property type="protein sequence ID" value="GIF01990.1"/>
    <property type="molecule type" value="Genomic_DNA"/>
</dbReference>
<protein>
    <recommendedName>
        <fullName evidence="5">DNA methylase N-4/N-6 domain-containing protein</fullName>
    </recommendedName>
</protein>
<comment type="caution">
    <text evidence="6">The sequence shown here is derived from an EMBL/GenBank/DDBJ whole genome shotgun (WGS) entry which is preliminary data.</text>
</comment>
<keyword evidence="2" id="KW-0489">Methyltransferase</keyword>
<keyword evidence="3" id="KW-0808">Transferase</keyword>
<dbReference type="InterPro" id="IPR002295">
    <property type="entry name" value="N4/N6-MTase_EcoPI_Mod-like"/>
</dbReference>
<sequence>MYADLIIADPPYEQTSLSWDRWPAGWLTAAASVANAMWCFLPLRQFAMPPYRGQEFAAAGWRLSQDLEPAADTAEDHWTWEKHNGSGFSTDRLRRVHETVTHWYRGRWSAVHHQVPTVPGQIRPSATIAHRSQPTHTGRIRSAGYTYGPTRLARSVVRVRSAHGTAIHPTQKPVELLDLLIRYGCPPGGVVLDPFSGSGSTAIAARAAGCRAILIEADEAHCTRSAHWLATT</sequence>
<reference evidence="6" key="1">
    <citation type="submission" date="2021-01" db="EMBL/GenBank/DDBJ databases">
        <title>Whole genome shotgun sequence of Actinoplanes rishiriensis NBRC 108556.</title>
        <authorList>
            <person name="Komaki H."/>
            <person name="Tamura T."/>
        </authorList>
    </citation>
    <scope>NUCLEOTIDE SEQUENCE</scope>
    <source>
        <strain evidence="6">NBRC 108556</strain>
    </source>
</reference>
<dbReference type="PROSITE" id="PS00092">
    <property type="entry name" value="N6_MTASE"/>
    <property type="match status" value="1"/>
</dbReference>
<evidence type="ECO:0000256" key="4">
    <source>
        <dbReference type="ARBA" id="ARBA00022691"/>
    </source>
</evidence>
<dbReference type="RefSeq" id="WP_239163637.1">
    <property type="nucleotide sequence ID" value="NZ_BOMV01000116.1"/>
</dbReference>
<comment type="similarity">
    <text evidence="1">Belongs to the N(4)/N(6)-methyltransferase family.</text>
</comment>
<dbReference type="Pfam" id="PF01555">
    <property type="entry name" value="N6_N4_Mtase"/>
    <property type="match status" value="1"/>
</dbReference>
<evidence type="ECO:0000256" key="1">
    <source>
        <dbReference type="ARBA" id="ARBA00006594"/>
    </source>
</evidence>
<dbReference type="InterPro" id="IPR002941">
    <property type="entry name" value="DNA_methylase_N4/N6"/>
</dbReference>